<dbReference type="GO" id="GO:0005524">
    <property type="term" value="F:ATP binding"/>
    <property type="evidence" value="ECO:0007669"/>
    <property type="project" value="InterPro"/>
</dbReference>
<proteinExistence type="predicted"/>
<dbReference type="Gene3D" id="1.10.510.10">
    <property type="entry name" value="Transferase(Phosphotransferase) domain 1"/>
    <property type="match status" value="1"/>
</dbReference>
<dbReference type="EMBL" id="LAZR01000667">
    <property type="protein sequence ID" value="KKN61191.1"/>
    <property type="molecule type" value="Genomic_DNA"/>
</dbReference>
<evidence type="ECO:0000259" key="1">
    <source>
        <dbReference type="PROSITE" id="PS50011"/>
    </source>
</evidence>
<feature type="domain" description="Protein kinase" evidence="1">
    <location>
        <begin position="22"/>
        <end position="316"/>
    </location>
</feature>
<accession>A0A0F9UIX5</accession>
<comment type="caution">
    <text evidence="2">The sequence shown here is derived from an EMBL/GenBank/DDBJ whole genome shotgun (WGS) entry which is preliminary data.</text>
</comment>
<protein>
    <recommendedName>
        <fullName evidence="1">Protein kinase domain-containing protein</fullName>
    </recommendedName>
</protein>
<dbReference type="PROSITE" id="PS50011">
    <property type="entry name" value="PROTEIN_KINASE_DOM"/>
    <property type="match status" value="1"/>
</dbReference>
<organism evidence="2">
    <name type="scientific">marine sediment metagenome</name>
    <dbReference type="NCBI Taxonomy" id="412755"/>
    <lineage>
        <taxon>unclassified sequences</taxon>
        <taxon>metagenomes</taxon>
        <taxon>ecological metagenomes</taxon>
    </lineage>
</organism>
<name>A0A0F9UIX5_9ZZZZ</name>
<evidence type="ECO:0000313" key="2">
    <source>
        <dbReference type="EMBL" id="KKN61191.1"/>
    </source>
</evidence>
<sequence length="361" mass="42591">MSLKDQNFVEVLNKKLGEIFYVFIDRMEKEGAWGELFKIYSKHDDKVRVAKVYKDPIDNVNLKIYTNDSKKLKKLQHDNIVKAYETGYIDYEGEKFFFIILDYINGKALDEIIPEILWERPYFERINLLSQALDTIDAFRTKLEIHNDLHLGNLMYSDNKIIIIDFGSSKNAISSQETDYDLYAIKHELIDFFLTQEEIQKIFRKISIKSANFNEIKQLILEENPEEIIDNTKARCVEAIVGIFDFYFENFDKDTQKPRTYIESERRKGIMSEVQTLNIYKDIASEMGVIITGNWDPISHSKGRNHEIFININDLLIKIIQHEFGETMRMEFSINNKIILEPEDIESYLNKLRHVVFSLPH</sequence>
<dbReference type="Pfam" id="PF00069">
    <property type="entry name" value="Pkinase"/>
    <property type="match status" value="1"/>
</dbReference>
<gene>
    <name evidence="2" type="ORF">LCGC14_0524320</name>
</gene>
<dbReference type="SUPFAM" id="SSF56112">
    <property type="entry name" value="Protein kinase-like (PK-like)"/>
    <property type="match status" value="1"/>
</dbReference>
<dbReference type="SMART" id="SM00220">
    <property type="entry name" value="S_TKc"/>
    <property type="match status" value="1"/>
</dbReference>
<dbReference type="InterPro" id="IPR011009">
    <property type="entry name" value="Kinase-like_dom_sf"/>
</dbReference>
<dbReference type="AlphaFoldDB" id="A0A0F9UIX5"/>
<dbReference type="InterPro" id="IPR000719">
    <property type="entry name" value="Prot_kinase_dom"/>
</dbReference>
<reference evidence="2" key="1">
    <citation type="journal article" date="2015" name="Nature">
        <title>Complex archaea that bridge the gap between prokaryotes and eukaryotes.</title>
        <authorList>
            <person name="Spang A."/>
            <person name="Saw J.H."/>
            <person name="Jorgensen S.L."/>
            <person name="Zaremba-Niedzwiedzka K."/>
            <person name="Martijn J."/>
            <person name="Lind A.E."/>
            <person name="van Eijk R."/>
            <person name="Schleper C."/>
            <person name="Guy L."/>
            <person name="Ettema T.J."/>
        </authorList>
    </citation>
    <scope>NUCLEOTIDE SEQUENCE</scope>
</reference>
<dbReference type="GO" id="GO:0004672">
    <property type="term" value="F:protein kinase activity"/>
    <property type="evidence" value="ECO:0007669"/>
    <property type="project" value="InterPro"/>
</dbReference>
<dbReference type="Gene3D" id="3.30.200.20">
    <property type="entry name" value="Phosphorylase Kinase, domain 1"/>
    <property type="match status" value="1"/>
</dbReference>